<accession>A0A6I4HZL3</accession>
<sequence>MGLKIEWSPRAEFTYNNILLYLELNWSANDVDNFMDRTDMFLKAISEQPDAFPQSKISQVRKAVITKQNSLFYSVRKSGIYLITFWDNRMSPDKNPYHFD</sequence>
<gene>
    <name evidence="1" type="ORF">GO620_011880</name>
</gene>
<dbReference type="KEGG" id="mgik:GO620_011880"/>
<dbReference type="RefSeq" id="WP_157525576.1">
    <property type="nucleotide sequence ID" value="NZ_CP066775.1"/>
</dbReference>
<proteinExistence type="predicted"/>
<dbReference type="InterPro" id="IPR035093">
    <property type="entry name" value="RelE/ParE_toxin_dom_sf"/>
</dbReference>
<dbReference type="Gene3D" id="3.30.2310.20">
    <property type="entry name" value="RelE-like"/>
    <property type="match status" value="1"/>
</dbReference>
<evidence type="ECO:0000313" key="2">
    <source>
        <dbReference type="Proteomes" id="UP000429232"/>
    </source>
</evidence>
<keyword evidence="2" id="KW-1185">Reference proteome</keyword>
<name>A0A6I4HZL3_9SPHI</name>
<evidence type="ECO:0008006" key="3">
    <source>
        <dbReference type="Google" id="ProtNLM"/>
    </source>
</evidence>
<dbReference type="Proteomes" id="UP000429232">
    <property type="component" value="Chromosome"/>
</dbReference>
<dbReference type="AlphaFoldDB" id="A0A6I4HZL3"/>
<organism evidence="1 2">
    <name type="scientific">Mucilaginibacter ginkgonis</name>
    <dbReference type="NCBI Taxonomy" id="2682091"/>
    <lineage>
        <taxon>Bacteria</taxon>
        <taxon>Pseudomonadati</taxon>
        <taxon>Bacteroidota</taxon>
        <taxon>Sphingobacteriia</taxon>
        <taxon>Sphingobacteriales</taxon>
        <taxon>Sphingobacteriaceae</taxon>
        <taxon>Mucilaginibacter</taxon>
    </lineage>
</organism>
<evidence type="ECO:0000313" key="1">
    <source>
        <dbReference type="EMBL" id="QQL48876.1"/>
    </source>
</evidence>
<dbReference type="EMBL" id="CP066775">
    <property type="protein sequence ID" value="QQL48876.1"/>
    <property type="molecule type" value="Genomic_DNA"/>
</dbReference>
<protein>
    <recommendedName>
        <fullName evidence="3">Plasmid stabilization system protein ParE</fullName>
    </recommendedName>
</protein>
<reference evidence="1 2" key="1">
    <citation type="submission" date="2020-12" db="EMBL/GenBank/DDBJ databases">
        <title>HMF7856_wgs.fasta genome submission.</title>
        <authorList>
            <person name="Kang H."/>
            <person name="Kim H."/>
            <person name="Joh K."/>
        </authorList>
    </citation>
    <scope>NUCLEOTIDE SEQUENCE [LARGE SCALE GENOMIC DNA]</scope>
    <source>
        <strain evidence="1 2">HMF7856</strain>
    </source>
</reference>